<accession>R6WL66</accession>
<dbReference type="RefSeq" id="WP_021720876.1">
    <property type="nucleotide sequence ID" value="NZ_FR892816.1"/>
</dbReference>
<dbReference type="HOGENOM" id="CLU_3187076_0_0_9"/>
<dbReference type="EMBL" id="CBGL010000023">
    <property type="protein sequence ID" value="CDD10125.1"/>
    <property type="molecule type" value="Genomic_DNA"/>
</dbReference>
<evidence type="ECO:0000256" key="1">
    <source>
        <dbReference type="SAM" id="Phobius"/>
    </source>
</evidence>
<gene>
    <name evidence="2" type="ORF">BN587_01842</name>
</gene>
<protein>
    <submittedName>
        <fullName evidence="2">Uncharacterized protein</fullName>
    </submittedName>
</protein>
<keyword evidence="1" id="KW-0812">Transmembrane</keyword>
<proteinExistence type="predicted"/>
<keyword evidence="1" id="KW-1133">Transmembrane helix</keyword>
<organism evidence="2">
    <name type="scientific">Phascolarctobacterium succinatutens CAG:287</name>
    <dbReference type="NCBI Taxonomy" id="1263101"/>
    <lineage>
        <taxon>Bacteria</taxon>
        <taxon>Bacillati</taxon>
        <taxon>Bacillota</taxon>
        <taxon>Negativicutes</taxon>
        <taxon>Acidaminococcales</taxon>
        <taxon>Acidaminococcaceae</taxon>
        <taxon>Phascolarctobacterium</taxon>
    </lineage>
</organism>
<dbReference type="PROSITE" id="PS51257">
    <property type="entry name" value="PROKAR_LIPOPROTEIN"/>
    <property type="match status" value="1"/>
</dbReference>
<sequence>MPDNKILIMIGGMAFLLPAAPFLALAGIGLIVVGCIIYSVIKSFDE</sequence>
<dbReference type="AlphaFoldDB" id="R6WL66"/>
<feature type="transmembrane region" description="Helical" evidence="1">
    <location>
        <begin position="12"/>
        <end position="41"/>
    </location>
</feature>
<name>R6WL66_9FIRM</name>
<reference evidence="2" key="1">
    <citation type="submission" date="2012-11" db="EMBL/GenBank/DDBJ databases">
        <title>Dependencies among metagenomic species, viruses, plasmids and units of genetic variation.</title>
        <authorList>
            <person name="Nielsen H.B."/>
            <person name="Almeida M."/>
            <person name="Juncker A.S."/>
            <person name="Rasmussen S."/>
            <person name="Li J."/>
            <person name="Sunagawa S."/>
            <person name="Plichta D."/>
            <person name="Gautier L."/>
            <person name="Le Chatelier E."/>
            <person name="Peletier E."/>
            <person name="Bonde I."/>
            <person name="Nielsen T."/>
            <person name="Manichanh C."/>
            <person name="Arumugam M."/>
            <person name="Batto J."/>
            <person name="Santos M.B.Q.D."/>
            <person name="Blom N."/>
            <person name="Borruel N."/>
            <person name="Burgdorf K.S."/>
            <person name="Boumezbeur F."/>
            <person name="Casellas F."/>
            <person name="Dore J."/>
            <person name="Guarner F."/>
            <person name="Hansen T."/>
            <person name="Hildebrand F."/>
            <person name="Kaas R.S."/>
            <person name="Kennedy S."/>
            <person name="Kristiansen K."/>
            <person name="Kultima J.R."/>
            <person name="Leonard P."/>
            <person name="Levenez F."/>
            <person name="Lund O."/>
            <person name="Moumen B."/>
            <person name="Le Paslier D."/>
            <person name="Pons N."/>
            <person name="Pedersen O."/>
            <person name="Prifti E."/>
            <person name="Qin J."/>
            <person name="Raes J."/>
            <person name="Tap J."/>
            <person name="Tims S."/>
            <person name="Ussery D.W."/>
            <person name="Yamada T."/>
            <person name="MetaHit consortium"/>
            <person name="Renault P."/>
            <person name="Sicheritz-Ponten T."/>
            <person name="Bork P."/>
            <person name="Wang J."/>
            <person name="Brunak S."/>
            <person name="Ehrlich S.D."/>
        </authorList>
    </citation>
    <scope>NUCLEOTIDE SEQUENCE [LARGE SCALE GENOMIC DNA]</scope>
</reference>
<dbReference type="Proteomes" id="UP000014937">
    <property type="component" value="Unassembled WGS sequence"/>
</dbReference>
<comment type="caution">
    <text evidence="2">The sequence shown here is derived from an EMBL/GenBank/DDBJ whole genome shotgun (WGS) entry which is preliminary data.</text>
</comment>
<keyword evidence="1" id="KW-0472">Membrane</keyword>
<evidence type="ECO:0000313" key="2">
    <source>
        <dbReference type="EMBL" id="CDD10125.1"/>
    </source>
</evidence>